<keyword evidence="3" id="KW-0812">Transmembrane</keyword>
<feature type="compositionally biased region" description="Low complexity" evidence="2">
    <location>
        <begin position="1060"/>
        <end position="1120"/>
    </location>
</feature>
<feature type="region of interest" description="Disordered" evidence="2">
    <location>
        <begin position="585"/>
        <end position="1185"/>
    </location>
</feature>
<feature type="compositionally biased region" description="Low complexity" evidence="2">
    <location>
        <begin position="1219"/>
        <end position="1240"/>
    </location>
</feature>
<feature type="compositionally biased region" description="Low complexity" evidence="2">
    <location>
        <begin position="1579"/>
        <end position="1594"/>
    </location>
</feature>
<feature type="compositionally biased region" description="Polar residues" evidence="2">
    <location>
        <begin position="627"/>
        <end position="636"/>
    </location>
</feature>
<evidence type="ECO:0000256" key="2">
    <source>
        <dbReference type="SAM" id="MobiDB-lite"/>
    </source>
</evidence>
<feature type="compositionally biased region" description="Low complexity" evidence="2">
    <location>
        <begin position="1012"/>
        <end position="1027"/>
    </location>
</feature>
<feature type="compositionally biased region" description="Low complexity" evidence="2">
    <location>
        <begin position="728"/>
        <end position="780"/>
    </location>
</feature>
<feature type="region of interest" description="Disordered" evidence="2">
    <location>
        <begin position="1198"/>
        <end position="1240"/>
    </location>
</feature>
<feature type="compositionally biased region" description="Basic residues" evidence="2">
    <location>
        <begin position="338"/>
        <end position="347"/>
    </location>
</feature>
<feature type="region of interest" description="Disordered" evidence="2">
    <location>
        <begin position="423"/>
        <end position="453"/>
    </location>
</feature>
<feature type="region of interest" description="Disordered" evidence="2">
    <location>
        <begin position="1898"/>
        <end position="1944"/>
    </location>
</feature>
<feature type="compositionally biased region" description="Low complexity" evidence="2">
    <location>
        <begin position="1132"/>
        <end position="1152"/>
    </location>
</feature>
<evidence type="ECO:0000256" key="3">
    <source>
        <dbReference type="SAM" id="Phobius"/>
    </source>
</evidence>
<feature type="compositionally biased region" description="Basic and acidic residues" evidence="2">
    <location>
        <begin position="1532"/>
        <end position="1548"/>
    </location>
</feature>
<feature type="compositionally biased region" description="Low complexity" evidence="2">
    <location>
        <begin position="677"/>
        <end position="688"/>
    </location>
</feature>
<feature type="compositionally biased region" description="Basic and acidic residues" evidence="2">
    <location>
        <begin position="213"/>
        <end position="222"/>
    </location>
</feature>
<gene>
    <name evidence="4" type="ORF">BD311DRAFT_653867</name>
</gene>
<feature type="compositionally biased region" description="Basic and acidic residues" evidence="2">
    <location>
        <begin position="2040"/>
        <end position="2057"/>
    </location>
</feature>
<accession>A0A4Q9MY03</accession>
<feature type="region of interest" description="Disordered" evidence="2">
    <location>
        <begin position="1804"/>
        <end position="1839"/>
    </location>
</feature>
<feature type="compositionally biased region" description="Polar residues" evidence="2">
    <location>
        <begin position="1926"/>
        <end position="1944"/>
    </location>
</feature>
<feature type="compositionally biased region" description="Polar residues" evidence="2">
    <location>
        <begin position="183"/>
        <end position="196"/>
    </location>
</feature>
<feature type="compositionally biased region" description="Basic residues" evidence="2">
    <location>
        <begin position="270"/>
        <end position="279"/>
    </location>
</feature>
<feature type="compositionally biased region" description="Polar residues" evidence="2">
    <location>
        <begin position="645"/>
        <end position="655"/>
    </location>
</feature>
<protein>
    <submittedName>
        <fullName evidence="4">Uncharacterized protein</fullName>
    </submittedName>
</protein>
<keyword evidence="1" id="KW-0175">Coiled coil</keyword>
<evidence type="ECO:0000256" key="1">
    <source>
        <dbReference type="SAM" id="Coils"/>
    </source>
</evidence>
<feature type="region of interest" description="Disordered" evidence="2">
    <location>
        <begin position="2029"/>
        <end position="2057"/>
    </location>
</feature>
<feature type="compositionally biased region" description="Polar residues" evidence="2">
    <location>
        <begin position="1001"/>
        <end position="1010"/>
    </location>
</feature>
<feature type="compositionally biased region" description="Polar residues" evidence="2">
    <location>
        <begin position="480"/>
        <end position="490"/>
    </location>
</feature>
<feature type="compositionally biased region" description="Basic and acidic residues" evidence="2">
    <location>
        <begin position="306"/>
        <end position="317"/>
    </location>
</feature>
<feature type="region of interest" description="Disordered" evidence="2">
    <location>
        <begin position="1525"/>
        <end position="1621"/>
    </location>
</feature>
<feature type="coiled-coil region" evidence="1">
    <location>
        <begin position="1640"/>
        <end position="1667"/>
    </location>
</feature>
<feature type="compositionally biased region" description="Low complexity" evidence="2">
    <location>
        <begin position="656"/>
        <end position="670"/>
    </location>
</feature>
<feature type="compositionally biased region" description="Low complexity" evidence="2">
    <location>
        <begin position="695"/>
        <end position="708"/>
    </location>
</feature>
<feature type="compositionally biased region" description="Basic and acidic residues" evidence="2">
    <location>
        <begin position="89"/>
        <end position="103"/>
    </location>
</feature>
<feature type="compositionally biased region" description="Low complexity" evidence="2">
    <location>
        <begin position="843"/>
        <end position="898"/>
    </location>
</feature>
<name>A0A4Q9MY03_9APHY</name>
<keyword evidence="3" id="KW-0472">Membrane</keyword>
<dbReference type="Proteomes" id="UP000292957">
    <property type="component" value="Unassembled WGS sequence"/>
</dbReference>
<dbReference type="EMBL" id="ML143393">
    <property type="protein sequence ID" value="TBU32929.1"/>
    <property type="molecule type" value="Genomic_DNA"/>
</dbReference>
<proteinExistence type="predicted"/>
<keyword evidence="3" id="KW-1133">Transmembrane helix</keyword>
<feature type="compositionally biased region" description="Polar residues" evidence="2">
    <location>
        <begin position="961"/>
        <end position="972"/>
    </location>
</feature>
<feature type="compositionally biased region" description="Low complexity" evidence="2">
    <location>
        <begin position="908"/>
        <end position="954"/>
    </location>
</feature>
<feature type="region of interest" description="Disordered" evidence="2">
    <location>
        <begin position="160"/>
        <end position="406"/>
    </location>
</feature>
<feature type="compositionally biased region" description="Low complexity" evidence="2">
    <location>
        <begin position="1198"/>
        <end position="1212"/>
    </location>
</feature>
<feature type="compositionally biased region" description="Low complexity" evidence="2">
    <location>
        <begin position="973"/>
        <end position="997"/>
    </location>
</feature>
<feature type="region of interest" description="Disordered" evidence="2">
    <location>
        <begin position="1"/>
        <end position="23"/>
    </location>
</feature>
<sequence length="2167" mass="226596">MDYESSDILGGRLQVSPQRSPGWSDPGQITLLLGLGLAAFYTWTRLAPHYRQWRETRYKKATRRRHGIPDDDNRPFNVAYAAALHARKQRDGKGSRPYLREEPVGSAEEDGVTAADTALPLAPSFVKSGGYTSGYPPGLNGDAIQSSLGPRTSIPTIHLTSHQERTSHTSLQPFPNGSAAHNPKTSGVKQPLVTRTSHGKHALDDEADSEPEMLAKKSRVEGEDLIDGDEQAEWHGSDEDMEVDEAQPVKRGSKRVASSEDDEGLDLQRTARRDKRARKVSLDKSPQSPDENMDEDAAEGAEDLEDVVRGKKRDRVEAGSTFGGDDYIVDGDNGEQPKRRRRKGRTSHKLEASPTRGQKRGRGSQSQESDESDSEQPRQKSMRKKRGRKSQEGVVPVSNDPLCKGRRIGEEWECNGVLFKVGPNGQRLRQELIKKSRSKFPMPSDSQHPDRRAHVDVYVEVWLSEEEYQLAKERHELAWQDSSPTPSEPQTPRDVPESPSKLAGKNLLWSSTISSRESPVKRGPLRQSVTTNAASRTNIFPPSPVVLTRRISSVYHAPASPAAESPALQKTKSYSKWEKQDLEAAAMSKIRDRQQAARASDTPKALPSSASAPSTTTSSSNTAPSLFSISSTTPATNKAPEKPSGSGTTTFSFAPSSGNSASTASKSSTSELPKINTTPAPSTTSTDPSKPPPTFSFAPSAPATSNAPNPQPVAPQTSSSIPNFFAKPSAPTTSTPATSAPSASSSSIPNFFAKPAAQGPTPTTTTATTPASASGTSKPSFSFGPTPAQQAGNSPAPLGNATNDPAKGNEQSKAAPGTSLLSRLGMGPPPSSQPANAPTFSFAKPESTTSAAASTSNAAKAPAAAAAAVSSAPKFNFGVSSKPASPSTTPIPAANAPPVSGILPAPGSSSTPVSSTPKFSFGVTNSNAQPATSSTSAPANPFGTSSAAAASSAAKSPFSFGATSTPGSNSSPFGGATTTASPFGAASGTSATASPFGVAASNATKPSDASKSAFGFGTTSSGTLGASPFGAASNSANKPAEPAKSAFSLGGNTPSSIANPSPFGAPASGASSSPFGVPAANSTLGAAPGSAAKADGAPKSAFSFGHTTSSTSSASPFGTAQKADSQASKPVFGFSAPSTSTPTFGSTSTPAGQPSKPTFGFGAPANVTAASSATPASGSTTSGTENKASFSFNFGQSSTTANSGSTPAASGSAFGGFGSQPAGGSNAAPAASPFGAPASAGQQGTNAFGFGAPSGGAFSFGSNSGQGQQKIKLKCCTRGPRARKSTLLTFAPLHRDSVAPPHAPPLEEMILDSPVTVTTHLMNAASKSADSIGPPGTPGVEDWMDEKSREELSELLLKAGGIIKSRESELTVTAELCKSLYSDNVTLKAKHEALLARLPSSGSTPVTSPPASQMHLDIPSIDPPSFVSVAFPASPDPPSQPISLAARYRRARRVSVTPAELASLSDQNAELIEKLEKLESESLKADQAGKRKLRKLEEEIQTLRDELEKMQARGIELEQQARAATNAVTAQKRKEEREARLQALKDRSTSQAAFGSASDEVKDFAPPNYLPRSSPVKRNASNSSAFAGSSLSGSDHSAAHSPSNACLDEDDPPFPADPASYFPTPPGSSVDLPPAEYAIVAQLLSKIRELEETNVQIKEQQTLTEERVRATQFDVESIRRVYEFLDDGDVDLEIQEEDLDVPRDPGSPSPADYTIRFSSLRRSIAGSMSNLLNPPESDVFAGGITRDMQSTVQGAIANRVAHSKARKTVVGLFDSDADASVDSAGWGEYPPMLKVSPAFRPPSDVTPAWSSAATEGGLTPLSPSLSASQSPVDGLVRGRSLGSELGSDYGDDWAQGGINHHLRASSLYDLTGLASSPVSPSASAATLPPITLSAVEEDHATWDKPDPSTPPRAPLQLNVEPPTPTPENARSPASKQRQLQLSQTVRARTNRWIEGRFPQSASWQDTSDGVEPSLSVASTSSLGRRSSAFFRNVHPEVLGETFDNVAGRIRRVASNGAFSPLAFASGVSGSPDVSPPAAEPVRRKEEDEACEEADRSVTVRQGGSVADPLAGQHEGLVGYVIEAWLWLQFVVVVALFLWTMAKRGPKVVLEAERRNAHRPSTSLICNYTSTSEAPKHAGPASASVYDIRMFPFLRTLRLARSPEGALY</sequence>
<dbReference type="OrthoDB" id="2670688at2759"/>
<feature type="compositionally biased region" description="Low complexity" evidence="2">
    <location>
        <begin position="1162"/>
        <end position="1184"/>
    </location>
</feature>
<feature type="region of interest" description="Disordered" evidence="2">
    <location>
        <begin position="86"/>
        <end position="112"/>
    </location>
</feature>
<feature type="compositionally biased region" description="Low complexity" evidence="2">
    <location>
        <begin position="1818"/>
        <end position="1831"/>
    </location>
</feature>
<evidence type="ECO:0000313" key="4">
    <source>
        <dbReference type="EMBL" id="TBU32929.1"/>
    </source>
</evidence>
<feature type="transmembrane region" description="Helical" evidence="3">
    <location>
        <begin position="2076"/>
        <end position="2098"/>
    </location>
</feature>
<reference evidence="4" key="1">
    <citation type="submission" date="2019-01" db="EMBL/GenBank/DDBJ databases">
        <title>Draft genome sequences of three monokaryotic isolates of the white-rot basidiomycete fungus Dichomitus squalens.</title>
        <authorList>
            <consortium name="DOE Joint Genome Institute"/>
            <person name="Lopez S.C."/>
            <person name="Andreopoulos B."/>
            <person name="Pangilinan J."/>
            <person name="Lipzen A."/>
            <person name="Riley R."/>
            <person name="Ahrendt S."/>
            <person name="Ng V."/>
            <person name="Barry K."/>
            <person name="Daum C."/>
            <person name="Grigoriev I.V."/>
            <person name="Hilden K.S."/>
            <person name="Makela M.R."/>
            <person name="de Vries R.P."/>
        </authorList>
    </citation>
    <scope>NUCLEOTIDE SEQUENCE [LARGE SCALE GENOMIC DNA]</scope>
    <source>
        <strain evidence="4">OM18370.1</strain>
    </source>
</reference>
<feature type="region of interest" description="Disordered" evidence="2">
    <location>
        <begin position="474"/>
        <end position="543"/>
    </location>
</feature>
<feature type="compositionally biased region" description="Polar residues" evidence="2">
    <location>
        <begin position="527"/>
        <end position="540"/>
    </location>
</feature>
<feature type="compositionally biased region" description="Polar residues" evidence="2">
    <location>
        <begin position="508"/>
        <end position="517"/>
    </location>
</feature>
<organism evidence="4">
    <name type="scientific">Dichomitus squalens</name>
    <dbReference type="NCBI Taxonomy" id="114155"/>
    <lineage>
        <taxon>Eukaryota</taxon>
        <taxon>Fungi</taxon>
        <taxon>Dikarya</taxon>
        <taxon>Basidiomycota</taxon>
        <taxon>Agaricomycotina</taxon>
        <taxon>Agaricomycetes</taxon>
        <taxon>Polyporales</taxon>
        <taxon>Polyporaceae</taxon>
        <taxon>Dichomitus</taxon>
    </lineage>
</organism>
<feature type="compositionally biased region" description="Polar residues" evidence="2">
    <location>
        <begin position="1050"/>
        <end position="1059"/>
    </location>
</feature>
<feature type="compositionally biased region" description="Low complexity" evidence="2">
    <location>
        <begin position="602"/>
        <end position="625"/>
    </location>
</feature>
<feature type="compositionally biased region" description="Acidic residues" evidence="2">
    <location>
        <begin position="291"/>
        <end position="305"/>
    </location>
</feature>